<keyword evidence="9" id="KW-1185">Reference proteome</keyword>
<comment type="caution">
    <text evidence="8">The sequence shown here is derived from an EMBL/GenBank/DDBJ whole genome shotgun (WGS) entry which is preliminary data.</text>
</comment>
<evidence type="ECO:0000256" key="4">
    <source>
        <dbReference type="ARBA" id="ARBA00023163"/>
    </source>
</evidence>
<dbReference type="PROSITE" id="PS50982">
    <property type="entry name" value="MBD"/>
    <property type="match status" value="1"/>
</dbReference>
<protein>
    <recommendedName>
        <fullName evidence="7">MBD domain-containing protein</fullName>
    </recommendedName>
</protein>
<feature type="compositionally biased region" description="Basic and acidic residues" evidence="6">
    <location>
        <begin position="528"/>
        <end position="538"/>
    </location>
</feature>
<dbReference type="InterPro" id="IPR038945">
    <property type="entry name" value="MBD13-like"/>
</dbReference>
<evidence type="ECO:0000313" key="8">
    <source>
        <dbReference type="EMBL" id="KAK7380289.1"/>
    </source>
</evidence>
<keyword evidence="2" id="KW-0805">Transcription regulation</keyword>
<feature type="region of interest" description="Disordered" evidence="6">
    <location>
        <begin position="274"/>
        <end position="315"/>
    </location>
</feature>
<feature type="region of interest" description="Disordered" evidence="6">
    <location>
        <begin position="209"/>
        <end position="248"/>
    </location>
</feature>
<feature type="region of interest" description="Disordered" evidence="6">
    <location>
        <begin position="478"/>
        <end position="549"/>
    </location>
</feature>
<organism evidence="8 9">
    <name type="scientific">Psophocarpus tetragonolobus</name>
    <name type="common">Winged bean</name>
    <name type="synonym">Dolichos tetragonolobus</name>
    <dbReference type="NCBI Taxonomy" id="3891"/>
    <lineage>
        <taxon>Eukaryota</taxon>
        <taxon>Viridiplantae</taxon>
        <taxon>Streptophyta</taxon>
        <taxon>Embryophyta</taxon>
        <taxon>Tracheophyta</taxon>
        <taxon>Spermatophyta</taxon>
        <taxon>Magnoliopsida</taxon>
        <taxon>eudicotyledons</taxon>
        <taxon>Gunneridae</taxon>
        <taxon>Pentapetalae</taxon>
        <taxon>rosids</taxon>
        <taxon>fabids</taxon>
        <taxon>Fabales</taxon>
        <taxon>Fabaceae</taxon>
        <taxon>Papilionoideae</taxon>
        <taxon>50 kb inversion clade</taxon>
        <taxon>NPAAA clade</taxon>
        <taxon>indigoferoid/millettioid clade</taxon>
        <taxon>Phaseoleae</taxon>
        <taxon>Psophocarpus</taxon>
    </lineage>
</organism>
<evidence type="ECO:0000313" key="9">
    <source>
        <dbReference type="Proteomes" id="UP001386955"/>
    </source>
</evidence>
<dbReference type="Pfam" id="PF01429">
    <property type="entry name" value="MBD"/>
    <property type="match status" value="2"/>
</dbReference>
<gene>
    <name evidence="8" type="ORF">VNO78_32797</name>
</gene>
<feature type="compositionally biased region" description="Polar residues" evidence="6">
    <location>
        <begin position="236"/>
        <end position="246"/>
    </location>
</feature>
<feature type="compositionally biased region" description="Polar residues" evidence="6">
    <location>
        <begin position="478"/>
        <end position="494"/>
    </location>
</feature>
<comment type="subcellular location">
    <subcellularLocation>
        <location evidence="1">Nucleus</location>
    </subcellularLocation>
</comment>
<name>A0AAN9P189_PSOTE</name>
<proteinExistence type="predicted"/>
<evidence type="ECO:0000256" key="1">
    <source>
        <dbReference type="ARBA" id="ARBA00004123"/>
    </source>
</evidence>
<evidence type="ECO:0000256" key="5">
    <source>
        <dbReference type="ARBA" id="ARBA00023242"/>
    </source>
</evidence>
<accession>A0AAN9P189</accession>
<feature type="compositionally biased region" description="Basic and acidic residues" evidence="6">
    <location>
        <begin position="209"/>
        <end position="228"/>
    </location>
</feature>
<dbReference type="EMBL" id="JAYMYS010000009">
    <property type="protein sequence ID" value="KAK7380289.1"/>
    <property type="molecule type" value="Genomic_DNA"/>
</dbReference>
<feature type="compositionally biased region" description="Basic and acidic residues" evidence="6">
    <location>
        <begin position="280"/>
        <end position="296"/>
    </location>
</feature>
<keyword evidence="3" id="KW-0238">DNA-binding</keyword>
<keyword evidence="4" id="KW-0804">Transcription</keyword>
<evidence type="ECO:0000256" key="3">
    <source>
        <dbReference type="ARBA" id="ARBA00023125"/>
    </source>
</evidence>
<feature type="domain" description="MBD" evidence="7">
    <location>
        <begin position="85"/>
        <end position="155"/>
    </location>
</feature>
<dbReference type="SUPFAM" id="SSF54171">
    <property type="entry name" value="DNA-binding domain"/>
    <property type="match status" value="2"/>
</dbReference>
<evidence type="ECO:0000259" key="7">
    <source>
        <dbReference type="PROSITE" id="PS50982"/>
    </source>
</evidence>
<dbReference type="Gene3D" id="3.30.890.10">
    <property type="entry name" value="Methyl-cpg-binding Protein 2, Chain A"/>
    <property type="match status" value="2"/>
</dbReference>
<sequence length="655" mass="72678">MENMVRPHGIIEVEHWCLWSNVTGDNARGHARFFVFLFFRLSGRYLASGHWLLGSVTHTKENNHKQTLCLRHSFLFSGQRSVAGGMEDHNSDDWLPPGWTVEVRVRKNGKRDKYYFHPSNELKFNSKVEVFRYLDNAQNKVSIQKISPNVIVEKAIAEGLPPGWVKKTRIATKGDTVRRDTFYIDPVNGYAFCSIKDVDCYLKSGEIGRSESESEYKDGSDMELKADKSAPASVTMKPTLSTSMGQRSDLDMISNDQQISKSASVVGAELTSSVVSGARSSDHTQGKVRVAQEKQLQENSGTEHGTEKAQGQDRQFKNKHKKEINLPRRASKRLAGIKVDPVPELKTRNNRGRCVVVKQSGEEETITNVDKSPNSMPDGLSKQFNATGGGSEIKYKSEKNIEKTLKVQRSDKHKECFSFLPLENNDTVEECGNGDKVDAKLDYTLDFPLRELLTDPCIAFAIQTLTGVTFEASKASQTSSELQNNQHSKSSSATAFGGEGHGKKSNDGLGDNVFSSLENPSIPQEQAGDTKSDLKAKNENAGPSSEKTVDMSWMDPCIEFAIKTLTGTIDSDQNPKNCLQQQLNNQHSEMALSSVSVDNIYQTDYYCNQQFGTQKTVFKKSFVNPSLQQTRNIGIGNLAGARLSHGGEDTRKNVC</sequence>
<evidence type="ECO:0000256" key="2">
    <source>
        <dbReference type="ARBA" id="ARBA00023015"/>
    </source>
</evidence>
<dbReference type="PANTHER" id="PTHR34067:SF24">
    <property type="entry name" value="METHYL-CPG-BINDING DOMAIN-CONTAINING PROTEIN 13"/>
    <property type="match status" value="1"/>
</dbReference>
<feature type="compositionally biased region" description="Basic and acidic residues" evidence="6">
    <location>
        <begin position="304"/>
        <end position="315"/>
    </location>
</feature>
<dbReference type="InterPro" id="IPR001739">
    <property type="entry name" value="Methyl_CpG_DNA-bd"/>
</dbReference>
<dbReference type="Proteomes" id="UP001386955">
    <property type="component" value="Unassembled WGS sequence"/>
</dbReference>
<dbReference type="PANTHER" id="PTHR34067">
    <property type="entry name" value="OS04G0193200 PROTEIN"/>
    <property type="match status" value="1"/>
</dbReference>
<evidence type="ECO:0000256" key="6">
    <source>
        <dbReference type="SAM" id="MobiDB-lite"/>
    </source>
</evidence>
<dbReference type="GO" id="GO:0005634">
    <property type="term" value="C:nucleus"/>
    <property type="evidence" value="ECO:0007669"/>
    <property type="project" value="UniProtKB-SubCell"/>
</dbReference>
<dbReference type="InterPro" id="IPR016177">
    <property type="entry name" value="DNA-bd_dom_sf"/>
</dbReference>
<dbReference type="AlphaFoldDB" id="A0AAN9P189"/>
<keyword evidence="5" id="KW-0539">Nucleus</keyword>
<reference evidence="8 9" key="1">
    <citation type="submission" date="2024-01" db="EMBL/GenBank/DDBJ databases">
        <title>The genomes of 5 underutilized Papilionoideae crops provide insights into root nodulation and disease resistanc.</title>
        <authorList>
            <person name="Jiang F."/>
        </authorList>
    </citation>
    <scope>NUCLEOTIDE SEQUENCE [LARGE SCALE GENOMIC DNA]</scope>
    <source>
        <strain evidence="8">DUOXIRENSHENG_FW03</strain>
        <tissue evidence="8">Leaves</tissue>
    </source>
</reference>
<dbReference type="GO" id="GO:0003677">
    <property type="term" value="F:DNA binding"/>
    <property type="evidence" value="ECO:0007669"/>
    <property type="project" value="UniProtKB-KW"/>
</dbReference>
<feature type="compositionally biased region" description="Polar residues" evidence="6">
    <location>
        <begin position="513"/>
        <end position="527"/>
    </location>
</feature>